<evidence type="ECO:0000256" key="2">
    <source>
        <dbReference type="ARBA" id="ARBA00010617"/>
    </source>
</evidence>
<feature type="transmembrane region" description="Helical" evidence="10">
    <location>
        <begin position="12"/>
        <end position="37"/>
    </location>
</feature>
<evidence type="ECO:0000256" key="4">
    <source>
        <dbReference type="ARBA" id="ARBA00022723"/>
    </source>
</evidence>
<comment type="caution">
    <text evidence="11">The sequence shown here is derived from an EMBL/GenBank/DDBJ whole genome shotgun (WGS) entry which is preliminary data.</text>
</comment>
<dbReference type="InterPro" id="IPR002401">
    <property type="entry name" value="Cyt_P450_E_grp-I"/>
</dbReference>
<evidence type="ECO:0000313" key="12">
    <source>
        <dbReference type="Proteomes" id="UP000266152"/>
    </source>
</evidence>
<accession>A0A395SNH6</accession>
<comment type="similarity">
    <text evidence="2 9">Belongs to the cytochrome P450 family.</text>
</comment>
<dbReference type="InterPro" id="IPR050121">
    <property type="entry name" value="Cytochrome_P450_monoxygenase"/>
</dbReference>
<dbReference type="PROSITE" id="PS00086">
    <property type="entry name" value="CYTOCHROME_P450"/>
    <property type="match status" value="1"/>
</dbReference>
<name>A0A395SNH6_FUSSP</name>
<evidence type="ECO:0000256" key="8">
    <source>
        <dbReference type="PIRSR" id="PIRSR602401-1"/>
    </source>
</evidence>
<dbReference type="PRINTS" id="PR00463">
    <property type="entry name" value="EP450I"/>
</dbReference>
<evidence type="ECO:0000256" key="7">
    <source>
        <dbReference type="ARBA" id="ARBA00023033"/>
    </source>
</evidence>
<proteinExistence type="inferred from homology"/>
<dbReference type="EMBL" id="PXOF01000023">
    <property type="protein sequence ID" value="RGP74008.1"/>
    <property type="molecule type" value="Genomic_DNA"/>
</dbReference>
<keyword evidence="10" id="KW-0812">Transmembrane</keyword>
<organism evidence="11 12">
    <name type="scientific">Fusarium sporotrichioides</name>
    <dbReference type="NCBI Taxonomy" id="5514"/>
    <lineage>
        <taxon>Eukaryota</taxon>
        <taxon>Fungi</taxon>
        <taxon>Dikarya</taxon>
        <taxon>Ascomycota</taxon>
        <taxon>Pezizomycotina</taxon>
        <taxon>Sordariomycetes</taxon>
        <taxon>Hypocreomycetidae</taxon>
        <taxon>Hypocreales</taxon>
        <taxon>Nectriaceae</taxon>
        <taxon>Fusarium</taxon>
    </lineage>
</organism>
<dbReference type="AlphaFoldDB" id="A0A395SNH6"/>
<dbReference type="Pfam" id="PF00067">
    <property type="entry name" value="p450"/>
    <property type="match status" value="2"/>
</dbReference>
<dbReference type="GO" id="GO:0020037">
    <property type="term" value="F:heme binding"/>
    <property type="evidence" value="ECO:0007669"/>
    <property type="project" value="InterPro"/>
</dbReference>
<dbReference type="STRING" id="5514.A0A395SNH6"/>
<dbReference type="PANTHER" id="PTHR24305">
    <property type="entry name" value="CYTOCHROME P450"/>
    <property type="match status" value="1"/>
</dbReference>
<feature type="binding site" description="axial binding residue" evidence="8">
    <location>
        <position position="406"/>
    </location>
    <ligand>
        <name>heme</name>
        <dbReference type="ChEBI" id="CHEBI:30413"/>
    </ligand>
    <ligandPart>
        <name>Fe</name>
        <dbReference type="ChEBI" id="CHEBI:18248"/>
    </ligandPart>
</feature>
<protein>
    <submittedName>
        <fullName evidence="11">Cytochrome p450</fullName>
    </submittedName>
</protein>
<dbReference type="SUPFAM" id="SSF48264">
    <property type="entry name" value="Cytochrome P450"/>
    <property type="match status" value="1"/>
</dbReference>
<keyword evidence="4 8" id="KW-0479">Metal-binding</keyword>
<dbReference type="GO" id="GO:0016705">
    <property type="term" value="F:oxidoreductase activity, acting on paired donors, with incorporation or reduction of molecular oxygen"/>
    <property type="evidence" value="ECO:0007669"/>
    <property type="project" value="InterPro"/>
</dbReference>
<dbReference type="CDD" id="cd11058">
    <property type="entry name" value="CYP60B-like"/>
    <property type="match status" value="1"/>
</dbReference>
<dbReference type="InterPro" id="IPR001128">
    <property type="entry name" value="Cyt_P450"/>
</dbReference>
<dbReference type="Proteomes" id="UP000266152">
    <property type="component" value="Unassembled WGS sequence"/>
</dbReference>
<evidence type="ECO:0000256" key="10">
    <source>
        <dbReference type="SAM" id="Phobius"/>
    </source>
</evidence>
<keyword evidence="10" id="KW-0472">Membrane</keyword>
<evidence type="ECO:0000256" key="1">
    <source>
        <dbReference type="ARBA" id="ARBA00001971"/>
    </source>
</evidence>
<keyword evidence="7 9" id="KW-0503">Monooxygenase</keyword>
<keyword evidence="5 9" id="KW-0560">Oxidoreductase</keyword>
<dbReference type="InterPro" id="IPR036396">
    <property type="entry name" value="Cyt_P450_sf"/>
</dbReference>
<evidence type="ECO:0000256" key="3">
    <source>
        <dbReference type="ARBA" id="ARBA00022617"/>
    </source>
</evidence>
<dbReference type="InterPro" id="IPR017972">
    <property type="entry name" value="Cyt_P450_CS"/>
</dbReference>
<keyword evidence="10" id="KW-1133">Transmembrane helix</keyword>
<dbReference type="PRINTS" id="PR00385">
    <property type="entry name" value="P450"/>
</dbReference>
<dbReference type="Gene3D" id="1.10.630.10">
    <property type="entry name" value="Cytochrome P450"/>
    <property type="match status" value="2"/>
</dbReference>
<dbReference type="GO" id="GO:0004497">
    <property type="term" value="F:monooxygenase activity"/>
    <property type="evidence" value="ECO:0007669"/>
    <property type="project" value="UniProtKB-KW"/>
</dbReference>
<dbReference type="PANTHER" id="PTHR24305:SF230">
    <property type="entry name" value="P450, PUTATIVE (EUROFUNG)-RELATED"/>
    <property type="match status" value="1"/>
</dbReference>
<keyword evidence="3 8" id="KW-0349">Heme</keyword>
<sequence length="466" mass="52300">MALLSLLQDGAVIHPLVLLPVFSLVLAIGYLLFDVVYNLFFNPLRRFPGPKLWAISNIPYTRMFLSGKGHYKMRQLHQEYGPIVRIGPKDLSINHPDGMKDLRGHRKTGTGENSKDPVLAQFNADNIIGANRQDHQRFRRVVAHGFSHQSMVNQEPIIAGYVDKFINGLHEVCTNGTEPLDIAAWFNFATFDIIGDLAFGEPFGCLDNKELHPWISVVEQAHHVSDAKKPKQQLGGAQGYVAREGASGNEMPFEELASNAQVIILAGSETTATLLTATTYFLTTNPETLKKLSDEVRSSFKSESEIDMASVQRLPYMLAVLNEGLRLFPPVINGIQRKVREGGDTIINQYIPGGASVDIWQWAVYHNPDHFALPDEYIPERWLDDPRFANDAKRALAPFSIGPRDCVGKNLAYAEMRLILARLLWNFDIRLDPKSAGWDHRSKSYFIWERGPLNVFLTPRGSPGQL</sequence>
<evidence type="ECO:0000313" key="11">
    <source>
        <dbReference type="EMBL" id="RGP74008.1"/>
    </source>
</evidence>
<keyword evidence="12" id="KW-1185">Reference proteome</keyword>
<reference evidence="11 12" key="1">
    <citation type="journal article" date="2018" name="PLoS Pathog.">
        <title>Evolution of structural diversity of trichothecenes, a family of toxins produced by plant pathogenic and entomopathogenic fungi.</title>
        <authorList>
            <person name="Proctor R.H."/>
            <person name="McCormick S.P."/>
            <person name="Kim H.S."/>
            <person name="Cardoza R.E."/>
            <person name="Stanley A.M."/>
            <person name="Lindo L."/>
            <person name="Kelly A."/>
            <person name="Brown D.W."/>
            <person name="Lee T."/>
            <person name="Vaughan M.M."/>
            <person name="Alexander N.J."/>
            <person name="Busman M."/>
            <person name="Gutierrez S."/>
        </authorList>
    </citation>
    <scope>NUCLEOTIDE SEQUENCE [LARGE SCALE GENOMIC DNA]</scope>
    <source>
        <strain evidence="11 12">NRRL 3299</strain>
    </source>
</reference>
<evidence type="ECO:0000256" key="6">
    <source>
        <dbReference type="ARBA" id="ARBA00023004"/>
    </source>
</evidence>
<keyword evidence="6 8" id="KW-0408">Iron</keyword>
<evidence type="ECO:0000256" key="5">
    <source>
        <dbReference type="ARBA" id="ARBA00023002"/>
    </source>
</evidence>
<dbReference type="GO" id="GO:0005506">
    <property type="term" value="F:iron ion binding"/>
    <property type="evidence" value="ECO:0007669"/>
    <property type="project" value="InterPro"/>
</dbReference>
<evidence type="ECO:0000256" key="9">
    <source>
        <dbReference type="RuleBase" id="RU000461"/>
    </source>
</evidence>
<gene>
    <name evidence="11" type="ORF">FSPOR_1702</name>
</gene>
<comment type="cofactor">
    <cofactor evidence="1 8">
        <name>heme</name>
        <dbReference type="ChEBI" id="CHEBI:30413"/>
    </cofactor>
</comment>